<dbReference type="SUPFAM" id="SSF52047">
    <property type="entry name" value="RNI-like"/>
    <property type="match status" value="1"/>
</dbReference>
<reference evidence="1" key="1">
    <citation type="submission" date="2020-05" db="EMBL/GenBank/DDBJ databases">
        <title>Mycena genomes resolve the evolution of fungal bioluminescence.</title>
        <authorList>
            <person name="Tsai I.J."/>
        </authorList>
    </citation>
    <scope>NUCLEOTIDE SEQUENCE</scope>
    <source>
        <strain evidence="1">160909Yilan</strain>
    </source>
</reference>
<dbReference type="AlphaFoldDB" id="A0A8H7DF69"/>
<gene>
    <name evidence="1" type="ORF">MSAN_00531200</name>
</gene>
<dbReference type="OrthoDB" id="3031499at2759"/>
<proteinExistence type="predicted"/>
<name>A0A8H7DF69_9AGAR</name>
<dbReference type="EMBL" id="JACAZH010000003">
    <property type="protein sequence ID" value="KAF7373224.1"/>
    <property type="molecule type" value="Genomic_DNA"/>
</dbReference>
<comment type="caution">
    <text evidence="1">The sequence shown here is derived from an EMBL/GenBank/DDBJ whole genome shotgun (WGS) entry which is preliminary data.</text>
</comment>
<dbReference type="InterPro" id="IPR032675">
    <property type="entry name" value="LRR_dom_sf"/>
</dbReference>
<organism evidence="1 2">
    <name type="scientific">Mycena sanguinolenta</name>
    <dbReference type="NCBI Taxonomy" id="230812"/>
    <lineage>
        <taxon>Eukaryota</taxon>
        <taxon>Fungi</taxon>
        <taxon>Dikarya</taxon>
        <taxon>Basidiomycota</taxon>
        <taxon>Agaricomycotina</taxon>
        <taxon>Agaricomycetes</taxon>
        <taxon>Agaricomycetidae</taxon>
        <taxon>Agaricales</taxon>
        <taxon>Marasmiineae</taxon>
        <taxon>Mycenaceae</taxon>
        <taxon>Mycena</taxon>
    </lineage>
</organism>
<accession>A0A8H7DF69</accession>
<keyword evidence="2" id="KW-1185">Reference proteome</keyword>
<evidence type="ECO:0000313" key="2">
    <source>
        <dbReference type="Proteomes" id="UP000623467"/>
    </source>
</evidence>
<dbReference type="Proteomes" id="UP000623467">
    <property type="component" value="Unassembled WGS sequence"/>
</dbReference>
<protein>
    <recommendedName>
        <fullName evidence="3">F-box domain-containing protein</fullName>
    </recommendedName>
</protein>
<sequence>MATHNCLLGLSDSTLGYLLQFLEDAQLYALSMTCVQLHKSALSMLLMRRNIPNPLDTVDTQVDAMSRGTLQVLRVALFVPTIRRLLLRFTPNILTAGPLPLSADQLQETVDCLLEEMREVQRLFGKLESVDEVTLVLPGSLRWNLRDVNLERGETLDIFPWSQVISFLQQAVGMHCRTFEVEDSPFDTPVRPPEAQKLTKRLSTRLMKVLIQNWNPDTDITPLARRGARYRPRRAPTMDRSGSRIQHFHIRTAFLLFPGVAGWTFFILKNSPIVSLHISGLDISGGDWDIIAPKLFGAVPNLRELYLDDDRIGPNCLVRMLGSLPGLTSLTFKSRMSVYLFFPRILPSVRGWFFPAFRNLVKLSAPFDYIYLFLMRRDPLPALRQLELPPIKMTGLRITSHHHTILHVHLPYIIRRLRSLNHSVSPLPVTFSIGKRSPLAKHIDTSLALDPKIAENFQEITHLVLSEEFDSRVGPQLLCCWLRLFPAIQHISWNDPGPERVASFPRLAREIFRACPTVETILAQEVRYTPSEIVEQSNDVLSIFVDLPPEVLFRIFDFLDDELFYLSILCRRLHFMALPLFFRTKLD</sequence>
<evidence type="ECO:0008006" key="3">
    <source>
        <dbReference type="Google" id="ProtNLM"/>
    </source>
</evidence>
<dbReference type="CDD" id="cd09917">
    <property type="entry name" value="F-box_SF"/>
    <property type="match status" value="1"/>
</dbReference>
<dbReference type="Gene3D" id="3.80.10.10">
    <property type="entry name" value="Ribonuclease Inhibitor"/>
    <property type="match status" value="1"/>
</dbReference>
<evidence type="ECO:0000313" key="1">
    <source>
        <dbReference type="EMBL" id="KAF7373224.1"/>
    </source>
</evidence>